<feature type="domain" description="Lipocalin-like" evidence="2">
    <location>
        <begin position="27"/>
        <end position="118"/>
    </location>
</feature>
<name>A0A3M0GGD8_9FLAO</name>
<evidence type="ECO:0000256" key="1">
    <source>
        <dbReference type="SAM" id="SignalP"/>
    </source>
</evidence>
<evidence type="ECO:0000313" key="3">
    <source>
        <dbReference type="EMBL" id="RMB63995.1"/>
    </source>
</evidence>
<organism evidence="3 4">
    <name type="scientific">Dokdonia sinensis</name>
    <dbReference type="NCBI Taxonomy" id="2479847"/>
    <lineage>
        <taxon>Bacteria</taxon>
        <taxon>Pseudomonadati</taxon>
        <taxon>Bacteroidota</taxon>
        <taxon>Flavobacteriia</taxon>
        <taxon>Flavobacteriales</taxon>
        <taxon>Flavobacteriaceae</taxon>
        <taxon>Dokdonia</taxon>
    </lineage>
</organism>
<dbReference type="Proteomes" id="UP000281985">
    <property type="component" value="Unassembled WGS sequence"/>
</dbReference>
<feature type="signal peptide" evidence="1">
    <location>
        <begin position="1"/>
        <end position="20"/>
    </location>
</feature>
<dbReference type="EMBL" id="REFV01000001">
    <property type="protein sequence ID" value="RMB63995.1"/>
    <property type="molecule type" value="Genomic_DNA"/>
</dbReference>
<reference evidence="3 4" key="1">
    <citation type="submission" date="2018-10" db="EMBL/GenBank/DDBJ databases">
        <title>Dokdonia luteus sp. nov., isolated from sea water.</title>
        <authorList>
            <person name="Zhou L.Y."/>
            <person name="Du Z.J."/>
        </authorList>
    </citation>
    <scope>NUCLEOTIDE SEQUENCE [LARGE SCALE GENOMIC DNA]</scope>
    <source>
        <strain evidence="3 4">SH27</strain>
    </source>
</reference>
<evidence type="ECO:0000259" key="2">
    <source>
        <dbReference type="Pfam" id="PF13648"/>
    </source>
</evidence>
<feature type="chain" id="PRO_5018069949" description="Lipocalin-like domain-containing protein" evidence="1">
    <location>
        <begin position="21"/>
        <end position="137"/>
    </location>
</feature>
<keyword evidence="1" id="KW-0732">Signal</keyword>
<evidence type="ECO:0000313" key="4">
    <source>
        <dbReference type="Proteomes" id="UP000281985"/>
    </source>
</evidence>
<dbReference type="OrthoDB" id="1143855at2"/>
<dbReference type="PROSITE" id="PS51257">
    <property type="entry name" value="PROKAR_LIPOPROTEIN"/>
    <property type="match status" value="1"/>
</dbReference>
<dbReference type="InterPro" id="IPR024311">
    <property type="entry name" value="Lipocalin-like"/>
</dbReference>
<keyword evidence="4" id="KW-1185">Reference proteome</keyword>
<protein>
    <recommendedName>
        <fullName evidence="2">Lipocalin-like domain-containing protein</fullName>
    </recommendedName>
</protein>
<proteinExistence type="predicted"/>
<sequence length="137" mass="15811">MKNTIYILLLLIVSSCTKTADEQLELINGYWEIASVENPNGDRKEYTISENIDFIQIENGKGVRKKVRANLIGDFKTTNAQENIDVATDHNRITLRYSTAYDTWNETVVKVTRNKLVVQNDDGLTYTYRRYEPLSID</sequence>
<dbReference type="RefSeq" id="WP_121915791.1">
    <property type="nucleotide sequence ID" value="NZ_REFV01000001.1"/>
</dbReference>
<dbReference type="AlphaFoldDB" id="A0A3M0GGD8"/>
<dbReference type="Pfam" id="PF13648">
    <property type="entry name" value="Lipocalin_4"/>
    <property type="match status" value="1"/>
</dbReference>
<gene>
    <name evidence="3" type="ORF">EAX61_01025</name>
</gene>
<comment type="caution">
    <text evidence="3">The sequence shown here is derived from an EMBL/GenBank/DDBJ whole genome shotgun (WGS) entry which is preliminary data.</text>
</comment>
<accession>A0A3M0GGD8</accession>